<proteinExistence type="predicted"/>
<dbReference type="InterPro" id="IPR001296">
    <property type="entry name" value="Glyco_trans_1"/>
</dbReference>
<dbReference type="GO" id="GO:0016757">
    <property type="term" value="F:glycosyltransferase activity"/>
    <property type="evidence" value="ECO:0007669"/>
    <property type="project" value="InterPro"/>
</dbReference>
<dbReference type="PATRIC" id="fig|280505.15.peg.3353"/>
<evidence type="ECO:0000313" key="3">
    <source>
        <dbReference type="EMBL" id="ALO27631.1"/>
    </source>
</evidence>
<protein>
    <submittedName>
        <fullName evidence="3">Glycosyltransferase, group 1 family protein</fullName>
    </submittedName>
</protein>
<sequence>MSSDFLRIPCRNDRQLETEPVILHIDTETGWRGGERQLLLLAEGLKKRKIPQLIVGKPGSALEGRCSDHGLSFQALNMRGEWDLASVKAIRAVVEEKKIKLIHTHTAKAHTLALFAKSKLPNIKLVVSRRVDFSIRKNLFSMWKYKSKRNDLFLTVSDRIREILLRDGVDPAKAVTVHSGIDFSFTKKLPDPTRYKKEFSIKKDTIVIGNVAALVDHKDQKTLLNSISNIDPSKNFKVFIVGEGELRTELENLADTLGISDKIIFTGYRTDVPDIFSLFDIFTLTSKEEGLGTSILDAMAVGLPIVATKGGGIGEMLTHEKGAFLAEVGDSDSLAKYYETLMDDIKLRKMFGNFNKESVKRFSIKNTIRKTELAYYSFLGEELFGEKE</sequence>
<dbReference type="Pfam" id="PF00534">
    <property type="entry name" value="Glycos_transf_1"/>
    <property type="match status" value="1"/>
</dbReference>
<feature type="domain" description="Glycosyl transferase family 1" evidence="1">
    <location>
        <begin position="194"/>
        <end position="356"/>
    </location>
</feature>
<dbReference type="AlphaFoldDB" id="A0A0S2IVF6"/>
<accession>A0A0S2IVF6</accession>
<evidence type="ECO:0000259" key="1">
    <source>
        <dbReference type="Pfam" id="PF00534"/>
    </source>
</evidence>
<dbReference type="SUPFAM" id="SSF53756">
    <property type="entry name" value="UDP-Glycosyltransferase/glycogen phosphorylase"/>
    <property type="match status" value="1"/>
</dbReference>
<name>A0A0S2IVF6_LEPBO</name>
<dbReference type="InterPro" id="IPR028098">
    <property type="entry name" value="Glyco_trans_4-like_N"/>
</dbReference>
<dbReference type="CDD" id="cd03811">
    <property type="entry name" value="GT4_GT28_WabH-like"/>
    <property type="match status" value="1"/>
</dbReference>
<gene>
    <name evidence="3" type="ORF">LBBP_03439</name>
</gene>
<dbReference type="PANTHER" id="PTHR12526:SF630">
    <property type="entry name" value="GLYCOSYLTRANSFERASE"/>
    <property type="match status" value="1"/>
</dbReference>
<dbReference type="Gene3D" id="3.40.50.2000">
    <property type="entry name" value="Glycogen Phosphorylase B"/>
    <property type="match status" value="2"/>
</dbReference>
<keyword evidence="3" id="KW-0808">Transferase</keyword>
<reference evidence="3 4" key="1">
    <citation type="journal article" date="2015" name="PLoS Negl. Trop. Dis.">
        <title>Distribution of Plasmids in Distinct Leptospira Pathogenic Species.</title>
        <authorList>
            <person name="Wang Y."/>
            <person name="Zhuang X."/>
            <person name="Zhong Y."/>
            <person name="Zhang C."/>
            <person name="Zhang Y."/>
            <person name="Zeng L."/>
            <person name="Zhu Y."/>
            <person name="He P."/>
            <person name="Dong K."/>
            <person name="Pal U."/>
            <person name="Guo X."/>
            <person name="Qin J."/>
        </authorList>
    </citation>
    <scope>NUCLEOTIDE SEQUENCE [LARGE SCALE GENOMIC DNA]</scope>
    <source>
        <strain evidence="3 4">56604</strain>
    </source>
</reference>
<evidence type="ECO:0000259" key="2">
    <source>
        <dbReference type="Pfam" id="PF13439"/>
    </source>
</evidence>
<dbReference type="Pfam" id="PF13439">
    <property type="entry name" value="Glyco_transf_4"/>
    <property type="match status" value="1"/>
</dbReference>
<feature type="domain" description="Glycosyltransferase subfamily 4-like N-terminal" evidence="2">
    <location>
        <begin position="32"/>
        <end position="183"/>
    </location>
</feature>
<dbReference type="Proteomes" id="UP000058857">
    <property type="component" value="Chromosome 1"/>
</dbReference>
<dbReference type="EMBL" id="CP012029">
    <property type="protein sequence ID" value="ALO27631.1"/>
    <property type="molecule type" value="Genomic_DNA"/>
</dbReference>
<evidence type="ECO:0000313" key="4">
    <source>
        <dbReference type="Proteomes" id="UP000058857"/>
    </source>
</evidence>
<organism evidence="3">
    <name type="scientific">Leptospira borgpetersenii serovar Ballum</name>
    <dbReference type="NCBI Taxonomy" id="280505"/>
    <lineage>
        <taxon>Bacteria</taxon>
        <taxon>Pseudomonadati</taxon>
        <taxon>Spirochaetota</taxon>
        <taxon>Spirochaetia</taxon>
        <taxon>Leptospirales</taxon>
        <taxon>Leptospiraceae</taxon>
        <taxon>Leptospira</taxon>
    </lineage>
</organism>
<dbReference type="PANTHER" id="PTHR12526">
    <property type="entry name" value="GLYCOSYLTRANSFERASE"/>
    <property type="match status" value="1"/>
</dbReference>